<dbReference type="PANTHER" id="PTHR42709:SF2">
    <property type="entry name" value="INNER MEMBRANE PROTEIN YOHD"/>
    <property type="match status" value="1"/>
</dbReference>
<evidence type="ECO:0000313" key="3">
    <source>
        <dbReference type="EMBL" id="EEZ30603.1"/>
    </source>
</evidence>
<name>A0A0E1X0R9_9HYPH</name>
<dbReference type="GO" id="GO:0005886">
    <property type="term" value="C:plasma membrane"/>
    <property type="evidence" value="ECO:0007669"/>
    <property type="project" value="TreeGrafter"/>
</dbReference>
<feature type="transmembrane region" description="Helical" evidence="1">
    <location>
        <begin position="72"/>
        <end position="96"/>
    </location>
</feature>
<dbReference type="InterPro" id="IPR032816">
    <property type="entry name" value="VTT_dom"/>
</dbReference>
<dbReference type="HOGENOM" id="CLU_044208_4_2_5"/>
<feature type="domain" description="VTT" evidence="2">
    <location>
        <begin position="55"/>
        <end position="175"/>
    </location>
</feature>
<accession>A0A0E1X0R9</accession>
<dbReference type="AlphaFoldDB" id="A0A0E1X0R9"/>
<feature type="transmembrane region" description="Helical" evidence="1">
    <location>
        <begin position="33"/>
        <end position="52"/>
    </location>
</feature>
<dbReference type="EMBL" id="EQ999546">
    <property type="protein sequence ID" value="EEZ30603.1"/>
    <property type="molecule type" value="Genomic_DNA"/>
</dbReference>
<organism evidence="3">
    <name type="scientific">Brucella pinnipedialis M292/94/1</name>
    <dbReference type="NCBI Taxonomy" id="520462"/>
    <lineage>
        <taxon>Bacteria</taxon>
        <taxon>Pseudomonadati</taxon>
        <taxon>Pseudomonadota</taxon>
        <taxon>Alphaproteobacteria</taxon>
        <taxon>Hyphomicrobiales</taxon>
        <taxon>Brucellaceae</taxon>
        <taxon>Brucella/Ochrobactrum group</taxon>
        <taxon>Brucella</taxon>
    </lineage>
</organism>
<keyword evidence="1" id="KW-0472">Membrane</keyword>
<evidence type="ECO:0000259" key="2">
    <source>
        <dbReference type="Pfam" id="PF09335"/>
    </source>
</evidence>
<keyword evidence="1" id="KW-0812">Transmembrane</keyword>
<keyword evidence="1" id="KW-1133">Transmembrane helix</keyword>
<evidence type="ECO:0000256" key="1">
    <source>
        <dbReference type="SAM" id="Phobius"/>
    </source>
</evidence>
<feature type="transmembrane region" description="Helical" evidence="1">
    <location>
        <begin position="160"/>
        <end position="182"/>
    </location>
</feature>
<protein>
    <recommendedName>
        <fullName evidence="2">VTT domain-containing protein</fullName>
    </recommendedName>
</protein>
<proteinExistence type="predicted"/>
<dbReference type="PANTHER" id="PTHR42709">
    <property type="entry name" value="ALKALINE PHOSPHATASE LIKE PROTEIN"/>
    <property type="match status" value="1"/>
</dbReference>
<dbReference type="InterPro" id="IPR051311">
    <property type="entry name" value="DedA_domain"/>
</dbReference>
<dbReference type="Proteomes" id="UP000004659">
    <property type="component" value="Unassembled WGS sequence"/>
</dbReference>
<reference evidence="3" key="1">
    <citation type="submission" date="2009-01" db="EMBL/GenBank/DDBJ databases">
        <title>The Genome Sequence of Brucella pinnipedialis M292/94/1.</title>
        <authorList>
            <consortium name="The Broad Institute Genome Sequencing Platform"/>
            <person name="Ward D."/>
            <person name="Young S.K."/>
            <person name="Kodira C.D."/>
            <person name="Zeng Q."/>
            <person name="Koehrsen M."/>
            <person name="Alvarado L."/>
            <person name="Berlin A."/>
            <person name="Borenstein D."/>
            <person name="Chen Z."/>
            <person name="Engels R."/>
            <person name="Freedman E."/>
            <person name="Gellesch M."/>
            <person name="Goldberg J."/>
            <person name="Griggs A."/>
            <person name="Gujja S."/>
            <person name="Heiman D."/>
            <person name="Hepburn T."/>
            <person name="Howarth C."/>
            <person name="Jen D."/>
            <person name="Larson L."/>
            <person name="Lewis B."/>
            <person name="Mehta T."/>
            <person name="Park D."/>
            <person name="Pearson M."/>
            <person name="Roberts A."/>
            <person name="Saif S."/>
            <person name="Shea T."/>
            <person name="Shenoy N."/>
            <person name="Sisk P."/>
            <person name="Stolte C."/>
            <person name="Sykes S."/>
            <person name="Walk T."/>
            <person name="White J."/>
            <person name="Yandava C."/>
            <person name="Whatmore A.M."/>
            <person name="Perrett L.L."/>
            <person name="O'Callaghan D."/>
            <person name="Nusbaum C."/>
            <person name="Galagan J."/>
            <person name="Birren B."/>
        </authorList>
    </citation>
    <scope>NUCLEOTIDE SEQUENCE [LARGE SCALE GENOMIC DNA]</scope>
    <source>
        <strain evidence="3">M292/94/1</strain>
    </source>
</reference>
<sequence>MPAAAQKLLHFCRTYSRANCKTGITMHFVESYLATYGTLALFFIIYSESFGAPLPGESALIASSLLALHGTLHIQTVLITVFIASVLGDSTGYLIGRFGGRKLILRYGYLVKLTPERLNQFEKIFAEKGIYVVATARFVVLLRQLNGLVAGSMKMNPLHFLAANMVGAAGWTLIWGLGPYLLSGVLAPYVAHLKALF</sequence>
<gene>
    <name evidence="3" type="ORF">BALG_00722</name>
</gene>
<dbReference type="Pfam" id="PF09335">
    <property type="entry name" value="VTT_dom"/>
    <property type="match status" value="1"/>
</dbReference>